<proteinExistence type="predicted"/>
<dbReference type="AlphaFoldDB" id="A0A1H6BUI3"/>
<gene>
    <name evidence="1" type="ORF">SAMN05216223_107253</name>
</gene>
<evidence type="ECO:0000313" key="2">
    <source>
        <dbReference type="Proteomes" id="UP000236754"/>
    </source>
</evidence>
<sequence length="64" mass="7404">MAERDARDEPKPLAVVSGIAAEGRAQTAYRVYLNHMRDCEECSQSLFQCQEAADRWKLYLEARR</sequence>
<dbReference type="EMBL" id="FNVU01000007">
    <property type="protein sequence ID" value="SEG64364.1"/>
    <property type="molecule type" value="Genomic_DNA"/>
</dbReference>
<protein>
    <submittedName>
        <fullName evidence="1">Uncharacterized protein</fullName>
    </submittedName>
</protein>
<evidence type="ECO:0000313" key="1">
    <source>
        <dbReference type="EMBL" id="SEG64364.1"/>
    </source>
</evidence>
<name>A0A1H6BUI3_9ACTN</name>
<keyword evidence="2" id="KW-1185">Reference proteome</keyword>
<dbReference type="Proteomes" id="UP000236754">
    <property type="component" value="Unassembled WGS sequence"/>
</dbReference>
<accession>A0A1H6BUI3</accession>
<reference evidence="1 2" key="1">
    <citation type="submission" date="2016-10" db="EMBL/GenBank/DDBJ databases">
        <authorList>
            <person name="de Groot N.N."/>
        </authorList>
    </citation>
    <scope>NUCLEOTIDE SEQUENCE [LARGE SCALE GENOMIC DNA]</scope>
    <source>
        <strain evidence="1 2">CGMCC 4.2023</strain>
    </source>
</reference>
<organism evidence="1 2">
    <name type="scientific">Actinacidiphila yanglinensis</name>
    <dbReference type="NCBI Taxonomy" id="310779"/>
    <lineage>
        <taxon>Bacteria</taxon>
        <taxon>Bacillati</taxon>
        <taxon>Actinomycetota</taxon>
        <taxon>Actinomycetes</taxon>
        <taxon>Kitasatosporales</taxon>
        <taxon>Streptomycetaceae</taxon>
        <taxon>Actinacidiphila</taxon>
    </lineage>
</organism>